<dbReference type="Proteomes" id="UP000001064">
    <property type="component" value="Unassembled WGS sequence"/>
</dbReference>
<evidence type="ECO:0000256" key="2">
    <source>
        <dbReference type="SAM" id="SignalP"/>
    </source>
</evidence>
<dbReference type="PANTHER" id="PTHR11407">
    <property type="entry name" value="LYSOZYME C"/>
    <property type="match status" value="1"/>
</dbReference>
<dbReference type="EMBL" id="GL871103">
    <property type="protein sequence ID" value="EGC34303.1"/>
    <property type="molecule type" value="Genomic_DNA"/>
</dbReference>
<dbReference type="InterPro" id="IPR023346">
    <property type="entry name" value="Lysozyme-like_dom_sf"/>
</dbReference>
<dbReference type="PANTHER" id="PTHR11407:SF63">
    <property type="entry name" value="LYSOZYME C"/>
    <property type="match status" value="1"/>
</dbReference>
<dbReference type="VEuPathDB" id="AmoebaDB:DICPUDRAFT_153511"/>
<dbReference type="SUPFAM" id="SSF53955">
    <property type="entry name" value="Lysozyme-like"/>
    <property type="match status" value="1"/>
</dbReference>
<evidence type="ECO:0000313" key="4">
    <source>
        <dbReference type="EMBL" id="EGC34303.1"/>
    </source>
</evidence>
<evidence type="ECO:0000259" key="3">
    <source>
        <dbReference type="Pfam" id="PF01464"/>
    </source>
</evidence>
<evidence type="ECO:0000313" key="5">
    <source>
        <dbReference type="Proteomes" id="UP000001064"/>
    </source>
</evidence>
<dbReference type="GeneID" id="10500171"/>
<dbReference type="Pfam" id="PF01464">
    <property type="entry name" value="SLT"/>
    <property type="match status" value="1"/>
</dbReference>
<gene>
    <name evidence="4" type="ORF">DICPUDRAFT_153511</name>
</gene>
<dbReference type="OMA" id="TMICIAY"/>
<keyword evidence="1" id="KW-1015">Disulfide bond</keyword>
<feature type="chain" id="PRO_5003265299" description="Transglycosylase SLT domain-containing protein" evidence="2">
    <location>
        <begin position="22"/>
        <end position="128"/>
    </location>
</feature>
<feature type="signal peptide" evidence="2">
    <location>
        <begin position="1"/>
        <end position="21"/>
    </location>
</feature>
<proteinExistence type="predicted"/>
<dbReference type="KEGG" id="dpp:DICPUDRAFT_153511"/>
<reference evidence="5" key="1">
    <citation type="journal article" date="2011" name="Genome Biol.">
        <title>Comparative genomics of the social amoebae Dictyostelium discoideum and Dictyostelium purpureum.</title>
        <authorList>
            <consortium name="US DOE Joint Genome Institute (JGI-PGF)"/>
            <person name="Sucgang R."/>
            <person name="Kuo A."/>
            <person name="Tian X."/>
            <person name="Salerno W."/>
            <person name="Parikh A."/>
            <person name="Feasley C.L."/>
            <person name="Dalin E."/>
            <person name="Tu H."/>
            <person name="Huang E."/>
            <person name="Barry K."/>
            <person name="Lindquist E."/>
            <person name="Shapiro H."/>
            <person name="Bruce D."/>
            <person name="Schmutz J."/>
            <person name="Salamov A."/>
            <person name="Fey P."/>
            <person name="Gaudet P."/>
            <person name="Anjard C."/>
            <person name="Babu M.M."/>
            <person name="Basu S."/>
            <person name="Bushmanova Y."/>
            <person name="van der Wel H."/>
            <person name="Katoh-Kurasawa M."/>
            <person name="Dinh C."/>
            <person name="Coutinho P.M."/>
            <person name="Saito T."/>
            <person name="Elias M."/>
            <person name="Schaap P."/>
            <person name="Kay R.R."/>
            <person name="Henrissat B."/>
            <person name="Eichinger L."/>
            <person name="Rivero F."/>
            <person name="Putnam N.H."/>
            <person name="West C.M."/>
            <person name="Loomis W.F."/>
            <person name="Chisholm R.L."/>
            <person name="Shaulsky G."/>
            <person name="Strassmann J.E."/>
            <person name="Queller D.C."/>
            <person name="Kuspa A."/>
            <person name="Grigoriev I.V."/>
        </authorList>
    </citation>
    <scope>NUCLEOTIDE SEQUENCE [LARGE SCALE GENOMIC DNA]</scope>
    <source>
        <strain evidence="5">QSDP1</strain>
    </source>
</reference>
<keyword evidence="5" id="KW-1185">Reference proteome</keyword>
<dbReference type="RefSeq" id="XP_003289185.1">
    <property type="nucleotide sequence ID" value="XM_003289137.1"/>
</dbReference>
<sequence length="128" mass="13911">MNILKVLLVVIFSLFLSSASASQYSCGQMQSLAKTYFGSAATTMICIAYYESSWIPTAENPSGASGLWQIMPEHCGEICTMCKHPSDLFNPEINAQCAAAVLRAQGLNAWTTYSNGDCNGWRSCDGKY</sequence>
<dbReference type="InterPro" id="IPR008258">
    <property type="entry name" value="Transglycosylase_SLT_dom_1"/>
</dbReference>
<feature type="domain" description="Transglycosylase SLT" evidence="3">
    <location>
        <begin position="36"/>
        <end position="104"/>
    </location>
</feature>
<keyword evidence="2" id="KW-0732">Signal</keyword>
<dbReference type="Gene3D" id="1.10.530.10">
    <property type="match status" value="1"/>
</dbReference>
<dbReference type="AlphaFoldDB" id="F0ZP37"/>
<organism evidence="4 5">
    <name type="scientific">Dictyostelium purpureum</name>
    <name type="common">Slime mold</name>
    <dbReference type="NCBI Taxonomy" id="5786"/>
    <lineage>
        <taxon>Eukaryota</taxon>
        <taxon>Amoebozoa</taxon>
        <taxon>Evosea</taxon>
        <taxon>Eumycetozoa</taxon>
        <taxon>Dictyostelia</taxon>
        <taxon>Dictyosteliales</taxon>
        <taxon>Dictyosteliaceae</taxon>
        <taxon>Dictyostelium</taxon>
    </lineage>
</organism>
<name>F0ZP37_DICPU</name>
<protein>
    <recommendedName>
        <fullName evidence="3">Transglycosylase SLT domain-containing protein</fullName>
    </recommendedName>
</protein>
<dbReference type="InParanoid" id="F0ZP37"/>
<evidence type="ECO:0000256" key="1">
    <source>
        <dbReference type="ARBA" id="ARBA00023157"/>
    </source>
</evidence>
<dbReference type="GO" id="GO:0003796">
    <property type="term" value="F:lysozyme activity"/>
    <property type="evidence" value="ECO:0000318"/>
    <property type="project" value="GO_Central"/>
</dbReference>
<dbReference type="InterPro" id="IPR001916">
    <property type="entry name" value="Glyco_hydro_22"/>
</dbReference>
<dbReference type="OrthoDB" id="17373at2759"/>
<dbReference type="CDD" id="cd00442">
    <property type="entry name" value="Lyz-like"/>
    <property type="match status" value="1"/>
</dbReference>
<accession>F0ZP37</accession>